<evidence type="ECO:0000313" key="1">
    <source>
        <dbReference type="EMBL" id="GIY38185.1"/>
    </source>
</evidence>
<keyword evidence="2" id="KW-1185">Reference proteome</keyword>
<name>A0AAV4SWN7_CAEEX</name>
<protein>
    <submittedName>
        <fullName evidence="1">Uncharacterized protein</fullName>
    </submittedName>
</protein>
<feature type="non-terminal residue" evidence="1">
    <location>
        <position position="55"/>
    </location>
</feature>
<comment type="caution">
    <text evidence="1">The sequence shown here is derived from an EMBL/GenBank/DDBJ whole genome shotgun (WGS) entry which is preliminary data.</text>
</comment>
<gene>
    <name evidence="1" type="ORF">CEXT_268381</name>
</gene>
<reference evidence="1 2" key="1">
    <citation type="submission" date="2021-06" db="EMBL/GenBank/DDBJ databases">
        <title>Caerostris extrusa draft genome.</title>
        <authorList>
            <person name="Kono N."/>
            <person name="Arakawa K."/>
        </authorList>
    </citation>
    <scope>NUCLEOTIDE SEQUENCE [LARGE SCALE GENOMIC DNA]</scope>
</reference>
<sequence length="55" mass="5931">MAQLTAIFVSSDSATAPSFLMRCGSASRRDIALKDKCPPPGGVMMCNRNVFLTYC</sequence>
<dbReference type="AlphaFoldDB" id="A0AAV4SWN7"/>
<organism evidence="1 2">
    <name type="scientific">Caerostris extrusa</name>
    <name type="common">Bark spider</name>
    <name type="synonym">Caerostris bankana</name>
    <dbReference type="NCBI Taxonomy" id="172846"/>
    <lineage>
        <taxon>Eukaryota</taxon>
        <taxon>Metazoa</taxon>
        <taxon>Ecdysozoa</taxon>
        <taxon>Arthropoda</taxon>
        <taxon>Chelicerata</taxon>
        <taxon>Arachnida</taxon>
        <taxon>Araneae</taxon>
        <taxon>Araneomorphae</taxon>
        <taxon>Entelegynae</taxon>
        <taxon>Araneoidea</taxon>
        <taxon>Araneidae</taxon>
        <taxon>Caerostris</taxon>
    </lineage>
</organism>
<accession>A0AAV4SWN7</accession>
<dbReference type="EMBL" id="BPLR01010270">
    <property type="protein sequence ID" value="GIY38185.1"/>
    <property type="molecule type" value="Genomic_DNA"/>
</dbReference>
<proteinExistence type="predicted"/>
<dbReference type="Proteomes" id="UP001054945">
    <property type="component" value="Unassembled WGS sequence"/>
</dbReference>
<evidence type="ECO:0000313" key="2">
    <source>
        <dbReference type="Proteomes" id="UP001054945"/>
    </source>
</evidence>